<reference evidence="1 2" key="1">
    <citation type="submission" date="2012-10" db="EMBL/GenBank/DDBJ databases">
        <authorList>
            <person name="Zafar N."/>
            <person name="Inman J."/>
            <person name="Hall N."/>
            <person name="Lorenzi H."/>
            <person name="Caler E."/>
        </authorList>
    </citation>
    <scope>NUCLEOTIDE SEQUENCE [LARGE SCALE GENOMIC DNA]</scope>
    <source>
        <strain evidence="1 2">IP1</strain>
    </source>
</reference>
<organism evidence="1 2">
    <name type="scientific">Entamoeba invadens IP1</name>
    <dbReference type="NCBI Taxonomy" id="370355"/>
    <lineage>
        <taxon>Eukaryota</taxon>
        <taxon>Amoebozoa</taxon>
        <taxon>Evosea</taxon>
        <taxon>Archamoebae</taxon>
        <taxon>Mastigamoebida</taxon>
        <taxon>Entamoebidae</taxon>
        <taxon>Entamoeba</taxon>
    </lineage>
</organism>
<dbReference type="Gene3D" id="1.25.10.10">
    <property type="entry name" value="Leucine-rich Repeat Variant"/>
    <property type="match status" value="1"/>
</dbReference>
<dbReference type="AlphaFoldDB" id="A0A0A1TUL1"/>
<dbReference type="InterPro" id="IPR016024">
    <property type="entry name" value="ARM-type_fold"/>
</dbReference>
<dbReference type="KEGG" id="eiv:EIN_469330"/>
<keyword evidence="2" id="KW-1185">Reference proteome</keyword>
<dbReference type="EMBL" id="KB207240">
    <property type="protein sequence ID" value="ELP83729.1"/>
    <property type="molecule type" value="Genomic_DNA"/>
</dbReference>
<sequence length="482" mass="54680">MQNRGASNTLHDQCLKSSLRMNKLRAERRQMVMTPRLDDQDMTGQIEDKPLQYSLPLLRNDATTNEAILLIHTHLIKSKFEDIYFVYNCIDLLFSKLSKSLETVELTLKLLTVISSCLGSSQVLLKMDHSALIRTFIPSASPVIRAQTIIYLANVVNDCPQVFSLFKKCDIIPIIYNSLRLYQDDRDFWCKCAHFTTICLLQLKTLDAQTPTNLYEEVATIFLVLLSKMDELPPMYQAVAELAAQPKSLKSVLLVLPSLFNVMVAGFLSKNSYVRNAVLTFCLYIIDGKEKYITMLLEANSFFDNFAYYAEVCPSKGFVDMCYICSNIVAYQPTSADILIEKHIVQIVMAKLGQIETESINMKDLVTEFSWFFAQVLQAANDQGKLIMINSDNCFYGLKLMSQYLCDGAEVELVIPLFEALERVVVTLNEIDQNAAQTFVNTLEESGVVDGVYKIQGLRNDCLDYCNKFLKALDVVNHIEEL</sequence>
<dbReference type="Proteomes" id="UP000014680">
    <property type="component" value="Unassembled WGS sequence"/>
</dbReference>
<dbReference type="OrthoDB" id="27487at2759"/>
<dbReference type="SUPFAM" id="SSF48371">
    <property type="entry name" value="ARM repeat"/>
    <property type="match status" value="1"/>
</dbReference>
<protein>
    <submittedName>
        <fullName evidence="1">Uncharacterized protein</fullName>
    </submittedName>
</protein>
<evidence type="ECO:0000313" key="2">
    <source>
        <dbReference type="Proteomes" id="UP000014680"/>
    </source>
</evidence>
<evidence type="ECO:0000313" key="1">
    <source>
        <dbReference type="EMBL" id="ELP83729.1"/>
    </source>
</evidence>
<proteinExistence type="predicted"/>
<accession>A0A0A1TUL1</accession>
<dbReference type="GeneID" id="14882668"/>
<gene>
    <name evidence="1" type="ORF">EIN_469330</name>
</gene>
<dbReference type="VEuPathDB" id="AmoebaDB:EIN_469330"/>
<dbReference type="InterPro" id="IPR011989">
    <property type="entry name" value="ARM-like"/>
</dbReference>
<dbReference type="RefSeq" id="XP_004183075.1">
    <property type="nucleotide sequence ID" value="XM_004183027.1"/>
</dbReference>
<name>A0A0A1TUL1_ENTIV</name>
<dbReference type="OMA" id="ETESINM"/>